<evidence type="ECO:0000313" key="1">
    <source>
        <dbReference type="EMBL" id="UFZ01739.1"/>
    </source>
</evidence>
<gene>
    <name evidence="1" type="ORF">LQG66_20710</name>
</gene>
<protein>
    <submittedName>
        <fullName evidence="1">Uncharacterized protein</fullName>
    </submittedName>
</protein>
<name>A0ABY3R3Y4_9BRAD</name>
<dbReference type="RefSeq" id="WP_231317533.1">
    <property type="nucleotide sequence ID" value="NZ_CP088156.1"/>
</dbReference>
<keyword evidence="2" id="KW-1185">Reference proteome</keyword>
<accession>A0ABY3R3Y4</accession>
<organism evidence="1 2">
    <name type="scientific">Bradyrhizobium ontarionense</name>
    <dbReference type="NCBI Taxonomy" id="2898149"/>
    <lineage>
        <taxon>Bacteria</taxon>
        <taxon>Pseudomonadati</taxon>
        <taxon>Pseudomonadota</taxon>
        <taxon>Alphaproteobacteria</taxon>
        <taxon>Hyphomicrobiales</taxon>
        <taxon>Nitrobacteraceae</taxon>
        <taxon>Bradyrhizobium</taxon>
    </lineage>
</organism>
<evidence type="ECO:0000313" key="2">
    <source>
        <dbReference type="Proteomes" id="UP001431010"/>
    </source>
</evidence>
<dbReference type="Proteomes" id="UP001431010">
    <property type="component" value="Chromosome"/>
</dbReference>
<reference evidence="1" key="1">
    <citation type="journal article" date="2024" name="Antonie Van Leeuwenhoek">
        <title>Bradyrhizobium ontarionense sp. nov., a novel bacterial symbiont isolated from Aeschynomene indica (Indian jointvetch), harbours photosynthesis, nitrogen fixation and nitrous oxide (N2O) reductase genes.</title>
        <authorList>
            <person name="Bromfield E.S.P."/>
            <person name="Cloutier S."/>
        </authorList>
    </citation>
    <scope>NUCLEOTIDE SEQUENCE</scope>
    <source>
        <strain evidence="1">A19</strain>
    </source>
</reference>
<dbReference type="EMBL" id="CP088156">
    <property type="protein sequence ID" value="UFZ01739.1"/>
    <property type="molecule type" value="Genomic_DNA"/>
</dbReference>
<proteinExistence type="predicted"/>
<sequence length="610" mass="64073">MITRMRPLGCLLAAAGALTLLLGGISEPRAQFLPVYTSPIDITGLKVQLRLFAPDRETGQPVSVPLPGGLFGPKMSQFFSAPLVTQFDQFWNAKDPSTGMTPREKACDGPDGIKQQVIKQTAMRGPSYSAYNISCDLAASGQMLVKQYGSTLILAYLLTNNTVSFASTSPQTCSPEKGSIFCPNNPRFTIHFATEIVTVVRTPGLCQLIAENGTVYVVAASFDFQNASAEFAHFFFSGQGFVAAEAAITSTVQPQPLPIDDAFNELRTGDACTGKTPGASSILAAFGDLETEIDLRQGIILRASHVGIAAPSLSVPVLNPPRSFTRPMISTTQPLVRAGDTVQLNGQHFPQNTNLATALPVSLQHEGLSCFGGATALEWGRVGGPLAMQSLPGDANGGCVGDYDATNLTPNTAYQFRARDCDLMTCSPWSVMLHVLTAKTDATNDEVVLTLDGGTPLGKVSVNAQGKFQTPITIPLGTSANTHTIHAVIRDAKADAIIQVTVPGSEASIMMVGELNGEMGCPNHAISSTRTDDTFMLFGAGFPAGTVAINLDTPTGAMLGTATVRANGTICQQMQSPPARDAGAHTLVAVQAGAVLAQVAVTFVLPNVVR</sequence>